<feature type="region of interest" description="Disordered" evidence="1">
    <location>
        <begin position="1"/>
        <end position="24"/>
    </location>
</feature>
<dbReference type="WBParaSite" id="MBELARI_LOCUS5743">
    <property type="protein sequence ID" value="MBELARI_LOCUS5743"/>
    <property type="gene ID" value="MBELARI_LOCUS5743"/>
</dbReference>
<dbReference type="InterPro" id="IPR013083">
    <property type="entry name" value="Znf_RING/FYVE/PHD"/>
</dbReference>
<dbReference type="AlphaFoldDB" id="A0AAF3FFY5"/>
<dbReference type="InterPro" id="IPR052607">
    <property type="entry name" value="CEP104-like"/>
</dbReference>
<feature type="region of interest" description="Disordered" evidence="1">
    <location>
        <begin position="143"/>
        <end position="248"/>
    </location>
</feature>
<feature type="compositionally biased region" description="Pro residues" evidence="1">
    <location>
        <begin position="153"/>
        <end position="163"/>
    </location>
</feature>
<dbReference type="InterPro" id="IPR048738">
    <property type="entry name" value="CEP104_Znf"/>
</dbReference>
<evidence type="ECO:0000313" key="3">
    <source>
        <dbReference type="Proteomes" id="UP000887575"/>
    </source>
</evidence>
<protein>
    <recommendedName>
        <fullName evidence="2">Centrosomal protein CEP104 Zn finger domain-containing protein</fullName>
    </recommendedName>
</protein>
<organism evidence="3 4">
    <name type="scientific">Mesorhabditis belari</name>
    <dbReference type="NCBI Taxonomy" id="2138241"/>
    <lineage>
        <taxon>Eukaryota</taxon>
        <taxon>Metazoa</taxon>
        <taxon>Ecdysozoa</taxon>
        <taxon>Nematoda</taxon>
        <taxon>Chromadorea</taxon>
        <taxon>Rhabditida</taxon>
        <taxon>Rhabditina</taxon>
        <taxon>Rhabditomorpha</taxon>
        <taxon>Rhabditoidea</taxon>
        <taxon>Rhabditidae</taxon>
        <taxon>Mesorhabditinae</taxon>
        <taxon>Mesorhabditis</taxon>
    </lineage>
</organism>
<name>A0AAF3FFY5_9BILA</name>
<accession>A0AAF3FFY5</accession>
<feature type="region of interest" description="Disordered" evidence="1">
    <location>
        <begin position="427"/>
        <end position="466"/>
    </location>
</feature>
<keyword evidence="3" id="KW-1185">Reference proteome</keyword>
<sequence>MASSGTSSDGRPSRTGSADYKMPNYGYKSDGYQSGSANLGDDPVSAVRTLRNQMRQKMSNYQSMNLPVKAHLCQTACDTLSRAEGQLIGMNNKRRNALMVGDSGSADQMKVQMDQVKDDAIRNAYADLVTDSNQMNAYGVDSKWTPQEESHPPRNPTPQPLLPRPSSDRRPSTRTRTPERKKTPERARSQDGRRTKSRRGPSNERFRPNSVARKPRRQRRPPSPEGNQTPFSMQKGPNPQPEFDPDIRRNGRLAEMERRKRGEFIQPTSQAEANAMLFDNPYKPPNQYGQCPYCDRVEPSFGRKQNLERHYTTDCPMLVKCRYCNKVVQARELTNHYLDRCVFLEDKMKPCPLCGLAADEHDIADGVSHPLCRGRMAPSGARWCALCAVAVDDNKESWKRHLQLGPNGCYNNPRLNGEEALLERRGLDGRDPMAPNDGTYDPNNPNGANGGTNTTTNSKTSTKTTSKLNGAKLIDADQLIKALQEAQNAKRASKAAKMKEIENKDVKDAVPPATAPATTTPATTTTTTTTTKSSS</sequence>
<feature type="compositionally biased region" description="Basic and acidic residues" evidence="1">
    <location>
        <begin position="166"/>
        <end position="194"/>
    </location>
</feature>
<feature type="compositionally biased region" description="Polar residues" evidence="1">
    <location>
        <begin position="1"/>
        <end position="16"/>
    </location>
</feature>
<evidence type="ECO:0000259" key="2">
    <source>
        <dbReference type="Pfam" id="PF21039"/>
    </source>
</evidence>
<evidence type="ECO:0000256" key="1">
    <source>
        <dbReference type="SAM" id="MobiDB-lite"/>
    </source>
</evidence>
<dbReference type="Pfam" id="PF21039">
    <property type="entry name" value="CEP104_ZnF"/>
    <property type="match status" value="1"/>
</dbReference>
<feature type="compositionally biased region" description="Low complexity" evidence="1">
    <location>
        <begin position="443"/>
        <end position="466"/>
    </location>
</feature>
<feature type="region of interest" description="Disordered" evidence="1">
    <location>
        <begin position="488"/>
        <end position="535"/>
    </location>
</feature>
<dbReference type="PANTHER" id="PTHR13371">
    <property type="entry name" value="GLYCINE-, GLUTAMATE-, THIENYLCYCLOHEXYLPIPERIDINE-BINDING PROTEIN"/>
    <property type="match status" value="1"/>
</dbReference>
<feature type="compositionally biased region" description="Polar residues" evidence="1">
    <location>
        <begin position="225"/>
        <end position="237"/>
    </location>
</feature>
<reference evidence="4" key="1">
    <citation type="submission" date="2024-02" db="UniProtKB">
        <authorList>
            <consortium name="WormBaseParasite"/>
        </authorList>
    </citation>
    <scope>IDENTIFICATION</scope>
</reference>
<feature type="compositionally biased region" description="Basic and acidic residues" evidence="1">
    <location>
        <begin position="497"/>
        <end position="508"/>
    </location>
</feature>
<dbReference type="Gene3D" id="3.30.40.10">
    <property type="entry name" value="Zinc/RING finger domain, C3HC4 (zinc finger)"/>
    <property type="match status" value="1"/>
</dbReference>
<dbReference type="PANTHER" id="PTHR13371:SF0">
    <property type="entry name" value="CENTROSOMAL PROTEIN OF 104 KDA"/>
    <property type="match status" value="1"/>
</dbReference>
<dbReference type="Proteomes" id="UP000887575">
    <property type="component" value="Unassembled WGS sequence"/>
</dbReference>
<feature type="domain" description="Centrosomal protein CEP104 Zn finger" evidence="2">
    <location>
        <begin position="290"/>
        <end position="402"/>
    </location>
</feature>
<dbReference type="GO" id="GO:0005929">
    <property type="term" value="C:cilium"/>
    <property type="evidence" value="ECO:0007669"/>
    <property type="project" value="TreeGrafter"/>
</dbReference>
<proteinExistence type="predicted"/>
<feature type="compositionally biased region" description="Low complexity" evidence="1">
    <location>
        <begin position="511"/>
        <end position="535"/>
    </location>
</feature>
<evidence type="ECO:0000313" key="4">
    <source>
        <dbReference type="WBParaSite" id="MBELARI_LOCUS5743"/>
    </source>
</evidence>